<evidence type="ECO:0000313" key="2">
    <source>
        <dbReference type="EMBL" id="GGP03206.1"/>
    </source>
</evidence>
<dbReference type="Proteomes" id="UP000620064">
    <property type="component" value="Unassembled WGS sequence"/>
</dbReference>
<reference evidence="3" key="1">
    <citation type="journal article" date="2019" name="Int. J. Syst. Evol. Microbiol.">
        <title>The Global Catalogue of Microorganisms (GCM) 10K type strain sequencing project: providing services to taxonomists for standard genome sequencing and annotation.</title>
        <authorList>
            <consortium name="The Broad Institute Genomics Platform"/>
            <consortium name="The Broad Institute Genome Sequencing Center for Infectious Disease"/>
            <person name="Wu L."/>
            <person name="Ma J."/>
        </authorList>
    </citation>
    <scope>NUCLEOTIDE SEQUENCE [LARGE SCALE GENOMIC DNA]</scope>
    <source>
        <strain evidence="3">CGMCC 1.7656</strain>
    </source>
</reference>
<accession>A0ABQ2NIN1</accession>
<keyword evidence="3" id="KW-1185">Reference proteome</keyword>
<evidence type="ECO:0000259" key="1">
    <source>
        <dbReference type="Pfam" id="PF08818"/>
    </source>
</evidence>
<dbReference type="EMBL" id="BMLV01000002">
    <property type="protein sequence ID" value="GGP03206.1"/>
    <property type="molecule type" value="Genomic_DNA"/>
</dbReference>
<dbReference type="RefSeq" id="WP_188617046.1">
    <property type="nucleotide sequence ID" value="NZ_BMLV01000002.1"/>
</dbReference>
<dbReference type="InterPro" id="IPR014922">
    <property type="entry name" value="YdhG-like"/>
</dbReference>
<proteinExistence type="predicted"/>
<dbReference type="SUPFAM" id="SSF159888">
    <property type="entry name" value="YdhG-like"/>
    <property type="match status" value="1"/>
</dbReference>
<dbReference type="Gene3D" id="3.90.1150.200">
    <property type="match status" value="1"/>
</dbReference>
<organism evidence="2 3">
    <name type="scientific">Cloacibacterium rupense</name>
    <dbReference type="NCBI Taxonomy" id="517423"/>
    <lineage>
        <taxon>Bacteria</taxon>
        <taxon>Pseudomonadati</taxon>
        <taxon>Bacteroidota</taxon>
        <taxon>Flavobacteriia</taxon>
        <taxon>Flavobacteriales</taxon>
        <taxon>Weeksellaceae</taxon>
    </lineage>
</organism>
<sequence length="114" mass="13836">MNPIQEYFLNQPEPARSLLLFLREQILSSDQDITETFSFGLPFYKYKGKMLCYFSFHKKFKKYYISFNHGNKIESPFLIQEDRKLFKILLIDENEDFPLELLLEILDKVKKWIK</sequence>
<name>A0ABQ2NIN1_9FLAO</name>
<gene>
    <name evidence="2" type="ORF">GCM10010992_10680</name>
</gene>
<feature type="domain" description="YdhG-like" evidence="1">
    <location>
        <begin position="16"/>
        <end position="107"/>
    </location>
</feature>
<dbReference type="Pfam" id="PF08818">
    <property type="entry name" value="DUF1801"/>
    <property type="match status" value="1"/>
</dbReference>
<evidence type="ECO:0000313" key="3">
    <source>
        <dbReference type="Proteomes" id="UP000620064"/>
    </source>
</evidence>
<comment type="caution">
    <text evidence="2">The sequence shown here is derived from an EMBL/GenBank/DDBJ whole genome shotgun (WGS) entry which is preliminary data.</text>
</comment>
<protein>
    <recommendedName>
        <fullName evidence="1">YdhG-like domain-containing protein</fullName>
    </recommendedName>
</protein>